<dbReference type="AlphaFoldDB" id="E3NU91"/>
<dbReference type="Proteomes" id="UP000008281">
    <property type="component" value="Unassembled WGS sequence"/>
</dbReference>
<organism evidence="4">
    <name type="scientific">Caenorhabditis remanei</name>
    <name type="common">Caenorhabditis vulgaris</name>
    <dbReference type="NCBI Taxonomy" id="31234"/>
    <lineage>
        <taxon>Eukaryota</taxon>
        <taxon>Metazoa</taxon>
        <taxon>Ecdysozoa</taxon>
        <taxon>Nematoda</taxon>
        <taxon>Chromadorea</taxon>
        <taxon>Rhabditida</taxon>
        <taxon>Rhabditina</taxon>
        <taxon>Rhabditomorpha</taxon>
        <taxon>Rhabditoidea</taxon>
        <taxon>Rhabditidae</taxon>
        <taxon>Peloderinae</taxon>
        <taxon>Caenorhabditis</taxon>
    </lineage>
</organism>
<dbReference type="eggNOG" id="ENOG502QS0X">
    <property type="taxonomic scope" value="Eukaryota"/>
</dbReference>
<evidence type="ECO:0000256" key="2">
    <source>
        <dbReference type="SAM" id="SignalP"/>
    </source>
</evidence>
<gene>
    <name evidence="3" type="ORF">CRE_26019</name>
</gene>
<dbReference type="STRING" id="31234.E3NU91"/>
<evidence type="ECO:0000313" key="3">
    <source>
        <dbReference type="EMBL" id="EFO94227.1"/>
    </source>
</evidence>
<feature type="signal peptide" evidence="2">
    <location>
        <begin position="1"/>
        <end position="16"/>
    </location>
</feature>
<evidence type="ECO:0000313" key="4">
    <source>
        <dbReference type="Proteomes" id="UP000008281"/>
    </source>
</evidence>
<dbReference type="InParanoid" id="E3NU91"/>
<dbReference type="OrthoDB" id="5904816at2759"/>
<reference evidence="3" key="1">
    <citation type="submission" date="2007-07" db="EMBL/GenBank/DDBJ databases">
        <title>PCAP assembly of the Caenorhabditis remanei genome.</title>
        <authorList>
            <consortium name="The Caenorhabditis remanei Sequencing Consortium"/>
            <person name="Wilson R.K."/>
        </authorList>
    </citation>
    <scope>NUCLEOTIDE SEQUENCE [LARGE SCALE GENOMIC DNA]</scope>
    <source>
        <strain evidence="3">PB4641</strain>
    </source>
</reference>
<keyword evidence="2" id="KW-0732">Signal</keyword>
<sequence>MLIIVFLTCFFPLTLTKPINEVRIKNITPGANVNEDVKCYFSQVRKTSHETVERSEKSIVSTRCSGKVEKLEKYSTLPVGPEVKGEHPLSVIMCRGAGMCDLNFLDPLVMDKWKTIGICEHHVAELLTQWNTSPTLRDWHIYRVNTESYGRVEACSMPDSIGTKHENGRPIGRFHLSVKAADTLIKQDHTLVHPGIPLCRSHETYISDLMSKPGPPPTKKSRASSETDSCSSEDPPYASSEESCTQKKKKRCLNLFTSLLSLLVKRKYAL</sequence>
<accession>E3NU91</accession>
<evidence type="ECO:0000256" key="1">
    <source>
        <dbReference type="SAM" id="MobiDB-lite"/>
    </source>
</evidence>
<dbReference type="HOGENOM" id="CLU_1031491_0_0_1"/>
<name>E3NU91_CAERE</name>
<feature type="region of interest" description="Disordered" evidence="1">
    <location>
        <begin position="209"/>
        <end position="248"/>
    </location>
</feature>
<feature type="chain" id="PRO_5003177098" evidence="2">
    <location>
        <begin position="17"/>
        <end position="270"/>
    </location>
</feature>
<proteinExistence type="predicted"/>
<keyword evidence="4" id="KW-1185">Reference proteome</keyword>
<dbReference type="EMBL" id="DS270459">
    <property type="protein sequence ID" value="EFO94227.1"/>
    <property type="molecule type" value="Genomic_DNA"/>
</dbReference>
<protein>
    <submittedName>
        <fullName evidence="3">Uncharacterized protein</fullName>
    </submittedName>
</protein>